<gene>
    <name evidence="2" type="ORF">GCM10025868_18990</name>
</gene>
<proteinExistence type="predicted"/>
<feature type="region of interest" description="Disordered" evidence="1">
    <location>
        <begin position="45"/>
        <end position="71"/>
    </location>
</feature>
<keyword evidence="3" id="KW-1185">Reference proteome</keyword>
<feature type="region of interest" description="Disordered" evidence="1">
    <location>
        <begin position="1"/>
        <end position="33"/>
    </location>
</feature>
<evidence type="ECO:0000313" key="3">
    <source>
        <dbReference type="Proteomes" id="UP001157017"/>
    </source>
</evidence>
<name>A0ABQ6JH00_9ACTN</name>
<feature type="compositionally biased region" description="Basic and acidic residues" evidence="1">
    <location>
        <begin position="7"/>
        <end position="22"/>
    </location>
</feature>
<evidence type="ECO:0000313" key="2">
    <source>
        <dbReference type="EMBL" id="GMA86649.1"/>
    </source>
</evidence>
<accession>A0ABQ6JH00</accession>
<evidence type="ECO:0000256" key="1">
    <source>
        <dbReference type="SAM" id="MobiDB-lite"/>
    </source>
</evidence>
<protein>
    <submittedName>
        <fullName evidence="2">Uncharacterized protein</fullName>
    </submittedName>
</protein>
<dbReference type="EMBL" id="BSUZ01000001">
    <property type="protein sequence ID" value="GMA86649.1"/>
    <property type="molecule type" value="Genomic_DNA"/>
</dbReference>
<reference evidence="3" key="1">
    <citation type="journal article" date="2019" name="Int. J. Syst. Evol. Microbiol.">
        <title>The Global Catalogue of Microorganisms (GCM) 10K type strain sequencing project: providing services to taxonomists for standard genome sequencing and annotation.</title>
        <authorList>
            <consortium name="The Broad Institute Genomics Platform"/>
            <consortium name="The Broad Institute Genome Sequencing Center for Infectious Disease"/>
            <person name="Wu L."/>
            <person name="Ma J."/>
        </authorList>
    </citation>
    <scope>NUCLEOTIDE SEQUENCE [LARGE SCALE GENOMIC DNA]</scope>
    <source>
        <strain evidence="3">NBRC 108730</strain>
    </source>
</reference>
<comment type="caution">
    <text evidence="2">The sequence shown here is derived from an EMBL/GenBank/DDBJ whole genome shotgun (WGS) entry which is preliminary data.</text>
</comment>
<dbReference type="Proteomes" id="UP001157017">
    <property type="component" value="Unassembled WGS sequence"/>
</dbReference>
<organism evidence="2 3">
    <name type="scientific">Angustibacter aerolatus</name>
    <dbReference type="NCBI Taxonomy" id="1162965"/>
    <lineage>
        <taxon>Bacteria</taxon>
        <taxon>Bacillati</taxon>
        <taxon>Actinomycetota</taxon>
        <taxon>Actinomycetes</taxon>
        <taxon>Kineosporiales</taxon>
        <taxon>Kineosporiaceae</taxon>
    </lineage>
</organism>
<sequence>MQVNKRQVVDHLRGRGDEDQAQHAEATLPDTVDLEEHEDLLADLGVEPAALTRGAGSHDDGEGQQVQNTPG</sequence>